<protein>
    <submittedName>
        <fullName evidence="2">Uncharacterized protein</fullName>
    </submittedName>
</protein>
<keyword evidence="1" id="KW-0472">Membrane</keyword>
<dbReference type="Proteomes" id="UP000595703">
    <property type="component" value="Chromosome"/>
</dbReference>
<feature type="transmembrane region" description="Helical" evidence="1">
    <location>
        <begin position="136"/>
        <end position="157"/>
    </location>
</feature>
<accession>A0A7U3VNW2</accession>
<evidence type="ECO:0000256" key="1">
    <source>
        <dbReference type="SAM" id="Phobius"/>
    </source>
</evidence>
<name>A0A7U3VNW2_9ACTN</name>
<reference evidence="2 3" key="4">
    <citation type="journal article" date="2020" name="Sci. Rep.">
        <title>beta-carboline chemical signals induce reveromycin production through a LuxR family regulator in Streptomyces sp. SN-593.</title>
        <authorList>
            <person name="Panthee S."/>
            <person name="Kito N."/>
            <person name="Hayashi T."/>
            <person name="Shimizu T."/>
            <person name="Ishikawa J."/>
            <person name="Hamamoto H."/>
            <person name="Osada H."/>
            <person name="Takahashi S."/>
        </authorList>
    </citation>
    <scope>NUCLEOTIDE SEQUENCE [LARGE SCALE GENOMIC DNA]</scope>
    <source>
        <strain evidence="2 3">SN-593</strain>
    </source>
</reference>
<dbReference type="KEGG" id="arev:RVR_4103"/>
<reference evidence="2 3" key="2">
    <citation type="journal article" date="2011" name="J. Antibiot.">
        <title>Furaquinocins I and J: novel polyketide isoprenoid hybrid compounds from Streptomyces reveromyceticus SN-593.</title>
        <authorList>
            <person name="Panthee S."/>
            <person name="Takahashi S."/>
            <person name="Takagi H."/>
            <person name="Nogawa T."/>
            <person name="Oowada E."/>
            <person name="Uramoto M."/>
            <person name="Osada H."/>
        </authorList>
    </citation>
    <scope>NUCLEOTIDE SEQUENCE [LARGE SCALE GENOMIC DNA]</scope>
    <source>
        <strain evidence="2 3">SN-593</strain>
    </source>
</reference>
<proteinExistence type="predicted"/>
<organism evidence="2 3">
    <name type="scientific">Actinacidiphila reveromycinica</name>
    <dbReference type="NCBI Taxonomy" id="659352"/>
    <lineage>
        <taxon>Bacteria</taxon>
        <taxon>Bacillati</taxon>
        <taxon>Actinomycetota</taxon>
        <taxon>Actinomycetes</taxon>
        <taxon>Kitasatosporales</taxon>
        <taxon>Streptomycetaceae</taxon>
        <taxon>Actinacidiphila</taxon>
    </lineage>
</organism>
<evidence type="ECO:0000313" key="3">
    <source>
        <dbReference type="Proteomes" id="UP000595703"/>
    </source>
</evidence>
<gene>
    <name evidence="2" type="ORF">RVR_4103</name>
</gene>
<reference evidence="2 3" key="1">
    <citation type="journal article" date="2010" name="J. Bacteriol.">
        <title>Biochemical characterization of a novel indole prenyltransferase from Streptomyces sp. SN-593.</title>
        <authorList>
            <person name="Takahashi S."/>
            <person name="Takagi H."/>
            <person name="Toyoda A."/>
            <person name="Uramoto M."/>
            <person name="Nogawa T."/>
            <person name="Ueki M."/>
            <person name="Sakaki Y."/>
            <person name="Osada H."/>
        </authorList>
    </citation>
    <scope>NUCLEOTIDE SEQUENCE [LARGE SCALE GENOMIC DNA]</scope>
    <source>
        <strain evidence="2 3">SN-593</strain>
    </source>
</reference>
<feature type="transmembrane region" description="Helical" evidence="1">
    <location>
        <begin position="96"/>
        <end position="116"/>
    </location>
</feature>
<keyword evidence="1" id="KW-0812">Transmembrane</keyword>
<dbReference type="EMBL" id="AP018365">
    <property type="protein sequence ID" value="BBA98060.1"/>
    <property type="molecule type" value="Genomic_DNA"/>
</dbReference>
<feature type="transmembrane region" description="Helical" evidence="1">
    <location>
        <begin position="61"/>
        <end position="84"/>
    </location>
</feature>
<keyword evidence="3" id="KW-1185">Reference proteome</keyword>
<dbReference type="RefSeq" id="WP_202234262.1">
    <property type="nucleotide sequence ID" value="NZ_AP018365.1"/>
</dbReference>
<evidence type="ECO:0000313" key="2">
    <source>
        <dbReference type="EMBL" id="BBA98060.1"/>
    </source>
</evidence>
<sequence length="180" mass="18617">MSTLTQAMVINAAVLLAVLEADLGPHRKIGAFRILRPLLMSAAIVPLFVESPATHGYGLGLEVLGVVLGAACGLGAASLTHVYRSPRTGRPVSRNGAGYAALWIVVIGARAAFSYGSEHWFTAPLGRWMAQHQVSVDAITDSLLLMAVAMTLTRTFALAAQAAAVRRQGPDGGAAAVASA</sequence>
<reference evidence="2 3" key="3">
    <citation type="journal article" date="2011" name="Nat. Chem. Biol.">
        <title>Reveromycin A biosynthesis uses RevG and RevJ for stereospecific spiroacetal formation.</title>
        <authorList>
            <person name="Takahashi S."/>
            <person name="Toyoda A."/>
            <person name="Sekiyama Y."/>
            <person name="Takagi H."/>
            <person name="Nogawa T."/>
            <person name="Uramoto M."/>
            <person name="Suzuki R."/>
            <person name="Koshino H."/>
            <person name="Kumano T."/>
            <person name="Panthee S."/>
            <person name="Dairi T."/>
            <person name="Ishikawa J."/>
            <person name="Ikeda H."/>
            <person name="Sakaki Y."/>
            <person name="Osada H."/>
        </authorList>
    </citation>
    <scope>NUCLEOTIDE SEQUENCE [LARGE SCALE GENOMIC DNA]</scope>
    <source>
        <strain evidence="2 3">SN-593</strain>
    </source>
</reference>
<dbReference type="AlphaFoldDB" id="A0A7U3VNW2"/>
<keyword evidence="1" id="KW-1133">Transmembrane helix</keyword>